<dbReference type="NCBIfam" id="TIGR00871">
    <property type="entry name" value="zwf"/>
    <property type="match status" value="1"/>
</dbReference>
<dbReference type="InterPro" id="IPR022675">
    <property type="entry name" value="G6P_DH_C"/>
</dbReference>
<evidence type="ECO:0000256" key="1">
    <source>
        <dbReference type="ARBA" id="ARBA00004937"/>
    </source>
</evidence>
<dbReference type="GO" id="GO:0004345">
    <property type="term" value="F:glucose-6-phosphate dehydrogenase activity"/>
    <property type="evidence" value="ECO:0007669"/>
    <property type="project" value="UniProtKB-UniRule"/>
</dbReference>
<dbReference type="SUPFAM" id="SSF55347">
    <property type="entry name" value="Glyceraldehyde-3-phosphate dehydrogenase-like, C-terminal domain"/>
    <property type="match status" value="1"/>
</dbReference>
<protein>
    <recommendedName>
        <fullName evidence="7">Glucose-6-phosphate 1-dehydrogenase</fullName>
        <shortName evidence="7">G6PD</shortName>
        <ecNumber evidence="7">1.1.1.49</ecNumber>
    </recommendedName>
</protein>
<reference evidence="11" key="1">
    <citation type="submission" date="2017-11" db="EMBL/GenBank/DDBJ databases">
        <authorList>
            <person name="Chan K.G."/>
            <person name="Lee L.S."/>
        </authorList>
    </citation>
    <scope>NUCLEOTIDE SEQUENCE [LARGE SCALE GENOMIC DNA]</scope>
    <source>
        <strain evidence="11">DSM 100970</strain>
    </source>
</reference>
<dbReference type="InterPro" id="IPR001282">
    <property type="entry name" value="G6P_DH"/>
</dbReference>
<dbReference type="Gene3D" id="3.30.360.10">
    <property type="entry name" value="Dihydrodipicolinate Reductase, domain 2"/>
    <property type="match status" value="1"/>
</dbReference>
<dbReference type="GO" id="GO:0005829">
    <property type="term" value="C:cytosol"/>
    <property type="evidence" value="ECO:0007669"/>
    <property type="project" value="TreeGrafter"/>
</dbReference>
<dbReference type="Proteomes" id="UP000236655">
    <property type="component" value="Chromosome"/>
</dbReference>
<feature type="binding site" evidence="7">
    <location>
        <position position="143"/>
    </location>
    <ligand>
        <name>NADP(+)</name>
        <dbReference type="ChEBI" id="CHEBI:58349"/>
    </ligand>
</feature>
<dbReference type="InterPro" id="IPR036291">
    <property type="entry name" value="NAD(P)-bd_dom_sf"/>
</dbReference>
<evidence type="ECO:0000256" key="4">
    <source>
        <dbReference type="ARBA" id="ARBA00022857"/>
    </source>
</evidence>
<feature type="binding site" evidence="7">
    <location>
        <position position="230"/>
    </location>
    <ligand>
        <name>substrate</name>
    </ligand>
</feature>
<feature type="binding site" evidence="7">
    <location>
        <position position="335"/>
    </location>
    <ligand>
        <name>substrate</name>
    </ligand>
</feature>
<sequence>MADVQNCFDMVLFGGTGDLVKRKLLPALYNAFVDENINSEARFFCVGRSAMTDQEYSDMAYKFATEAKNTISAESWREFSKHIRYLQMDANNSETFNKLPEVLDKTRTNIFYLSTSPELFKPICSNIAKVGMNHSNSRIVLEKPLGHDLKSSNDINDYVAQYFKEDQIYRIDHYLGKESVQNLMAIRFGNTLFEALWRRQWVSSVQITIAEDLGVGSRGDFYEQTGALRDMLQNHLLQLLCIVAMEPPSSLEADVIRDEKLKVLRSLKPLTEDDVVKNVIKGQYKSGAINGSPVKGYLEEEKVSPNSITETFVAVKAEIQNWRWAEVPFYLRTGKRMQEKVAEIVIQFKDIPVKIFPTAGGNFANRLIIRLQPDETVKLYFLAKQPGDTNRLQPVYLDLNFNEMFQARRTDGYERLLLDVIRGKLTLFVRRDEQIAAWKWVEPILDTWRELKIPPKQYTAGSWGPASSSALLARDGLYWHEEIA</sequence>
<dbReference type="Gene3D" id="3.40.50.720">
    <property type="entry name" value="NAD(P)-binding Rossmann-like Domain"/>
    <property type="match status" value="1"/>
</dbReference>
<dbReference type="Pfam" id="PF00479">
    <property type="entry name" value="G6PD_N"/>
    <property type="match status" value="1"/>
</dbReference>
<dbReference type="PRINTS" id="PR00079">
    <property type="entry name" value="G6PDHDRGNASE"/>
</dbReference>
<dbReference type="RefSeq" id="WP_102951442.1">
    <property type="nucleotide sequence ID" value="NZ_CP024847.1"/>
</dbReference>
<keyword evidence="3 7" id="KW-0313">Glucose metabolism</keyword>
<comment type="caution">
    <text evidence="7">Lacks conserved residue(s) required for the propagation of feature annotation.</text>
</comment>
<feature type="binding site" evidence="7">
    <location>
        <position position="48"/>
    </location>
    <ligand>
        <name>NADP(+)</name>
        <dbReference type="ChEBI" id="CHEBI:58349"/>
    </ligand>
</feature>
<feature type="domain" description="Glucose-6-phosphate dehydrogenase C-terminal" evidence="9">
    <location>
        <begin position="184"/>
        <end position="480"/>
    </location>
</feature>
<dbReference type="PIRSF" id="PIRSF000110">
    <property type="entry name" value="G6PD"/>
    <property type="match status" value="1"/>
</dbReference>
<comment type="catalytic activity">
    <reaction evidence="7">
        <text>D-glucose 6-phosphate + NADP(+) = 6-phospho-D-glucono-1,5-lactone + NADPH + H(+)</text>
        <dbReference type="Rhea" id="RHEA:15841"/>
        <dbReference type="ChEBI" id="CHEBI:15378"/>
        <dbReference type="ChEBI" id="CHEBI:57783"/>
        <dbReference type="ChEBI" id="CHEBI:57955"/>
        <dbReference type="ChEBI" id="CHEBI:58349"/>
        <dbReference type="ChEBI" id="CHEBI:61548"/>
        <dbReference type="EC" id="1.1.1.49"/>
    </reaction>
</comment>
<keyword evidence="11" id="KW-1185">Reference proteome</keyword>
<dbReference type="Pfam" id="PF02781">
    <property type="entry name" value="G6PD_C"/>
    <property type="match status" value="1"/>
</dbReference>
<evidence type="ECO:0000256" key="7">
    <source>
        <dbReference type="HAMAP-Rule" id="MF_00966"/>
    </source>
</evidence>
<dbReference type="AlphaFoldDB" id="A0A2I7N6Q0"/>
<dbReference type="OrthoDB" id="9802739at2"/>
<accession>A0A2I7N6Q0</accession>
<evidence type="ECO:0000313" key="10">
    <source>
        <dbReference type="EMBL" id="AUR52146.1"/>
    </source>
</evidence>
<dbReference type="EMBL" id="CP024847">
    <property type="protein sequence ID" value="AUR52146.1"/>
    <property type="molecule type" value="Genomic_DNA"/>
</dbReference>
<feature type="binding site" evidence="7">
    <location>
        <position position="173"/>
    </location>
    <ligand>
        <name>substrate</name>
    </ligand>
</feature>
<dbReference type="HAMAP" id="MF_00966">
    <property type="entry name" value="G6PD"/>
    <property type="match status" value="1"/>
</dbReference>
<organism evidence="10 11">
    <name type="scientific">Aquella oligotrophica</name>
    <dbReference type="NCBI Taxonomy" id="2067065"/>
    <lineage>
        <taxon>Bacteria</taxon>
        <taxon>Pseudomonadati</taxon>
        <taxon>Pseudomonadota</taxon>
        <taxon>Betaproteobacteria</taxon>
        <taxon>Neisseriales</taxon>
        <taxon>Neisseriaceae</taxon>
        <taxon>Aquella</taxon>
    </lineage>
</organism>
<keyword evidence="4 7" id="KW-0521">NADP</keyword>
<feature type="binding site" evidence="7">
    <location>
        <position position="340"/>
    </location>
    <ligand>
        <name>substrate</name>
    </ligand>
</feature>
<evidence type="ECO:0000256" key="3">
    <source>
        <dbReference type="ARBA" id="ARBA00022526"/>
    </source>
</evidence>
<dbReference type="PROSITE" id="PS00069">
    <property type="entry name" value="G6P_DEHYDROGENASE"/>
    <property type="match status" value="1"/>
</dbReference>
<dbReference type="UniPathway" id="UPA00115">
    <property type="reaction ID" value="UER00408"/>
</dbReference>
<keyword evidence="6 7" id="KW-0119">Carbohydrate metabolism</keyword>
<comment type="similarity">
    <text evidence="2 7">Belongs to the glucose-6-phosphate dehydrogenase family.</text>
</comment>
<evidence type="ECO:0000256" key="2">
    <source>
        <dbReference type="ARBA" id="ARBA00009975"/>
    </source>
</evidence>
<dbReference type="GO" id="GO:0050661">
    <property type="term" value="F:NADP binding"/>
    <property type="evidence" value="ECO:0007669"/>
    <property type="project" value="UniProtKB-UniRule"/>
</dbReference>
<feature type="binding site" evidence="7">
    <location>
        <position position="177"/>
    </location>
    <ligand>
        <name>substrate</name>
    </ligand>
</feature>
<feature type="active site" description="Proton acceptor" evidence="7">
    <location>
        <position position="235"/>
    </location>
</feature>
<dbReference type="InterPro" id="IPR022674">
    <property type="entry name" value="G6P_DH_NAD-bd"/>
</dbReference>
<evidence type="ECO:0000313" key="11">
    <source>
        <dbReference type="Proteomes" id="UP000236655"/>
    </source>
</evidence>
<evidence type="ECO:0000256" key="6">
    <source>
        <dbReference type="ARBA" id="ARBA00023277"/>
    </source>
</evidence>
<dbReference type="PANTHER" id="PTHR23429">
    <property type="entry name" value="GLUCOSE-6-PHOSPHATE 1-DEHYDROGENASE G6PD"/>
    <property type="match status" value="1"/>
</dbReference>
<dbReference type="InterPro" id="IPR019796">
    <property type="entry name" value="G6P_DH_AS"/>
</dbReference>
<dbReference type="PANTHER" id="PTHR23429:SF0">
    <property type="entry name" value="GLUCOSE-6-PHOSPHATE 1-DEHYDROGENASE"/>
    <property type="match status" value="1"/>
</dbReference>
<feature type="domain" description="Glucose-6-phosphate dehydrogenase NAD-binding" evidence="8">
    <location>
        <begin position="11"/>
        <end position="182"/>
    </location>
</feature>
<comment type="pathway">
    <text evidence="1 7">Carbohydrate degradation; pentose phosphate pathway; D-ribulose 5-phosphate from D-glucose 6-phosphate (oxidative stage): step 1/3.</text>
</comment>
<dbReference type="GO" id="GO:0006006">
    <property type="term" value="P:glucose metabolic process"/>
    <property type="evidence" value="ECO:0007669"/>
    <property type="project" value="UniProtKB-KW"/>
</dbReference>
<comment type="function">
    <text evidence="7">Catalyzes the oxidation of glucose 6-phosphate to 6-phosphogluconolactone.</text>
</comment>
<feature type="binding site" evidence="7">
    <location>
        <position position="211"/>
    </location>
    <ligand>
        <name>substrate</name>
    </ligand>
</feature>
<dbReference type="GO" id="GO:0009051">
    <property type="term" value="P:pentose-phosphate shunt, oxidative branch"/>
    <property type="evidence" value="ECO:0007669"/>
    <property type="project" value="TreeGrafter"/>
</dbReference>
<name>A0A2I7N6Q0_9NEIS</name>
<keyword evidence="5 7" id="KW-0560">Oxidoreductase</keyword>
<dbReference type="KEGG" id="nba:CUN60_07470"/>
<dbReference type="SUPFAM" id="SSF51735">
    <property type="entry name" value="NAD(P)-binding Rossmann-fold domains"/>
    <property type="match status" value="1"/>
</dbReference>
<dbReference type="EC" id="1.1.1.49" evidence="7"/>
<evidence type="ECO:0000259" key="8">
    <source>
        <dbReference type="Pfam" id="PF00479"/>
    </source>
</evidence>
<evidence type="ECO:0000259" key="9">
    <source>
        <dbReference type="Pfam" id="PF02781"/>
    </source>
</evidence>
<evidence type="ECO:0000256" key="5">
    <source>
        <dbReference type="ARBA" id="ARBA00023002"/>
    </source>
</evidence>
<gene>
    <name evidence="7 10" type="primary">zwf</name>
    <name evidence="10" type="ORF">CUN60_07470</name>
</gene>
<proteinExistence type="inferred from homology"/>